<dbReference type="PANTHER" id="PTHR37189">
    <property type="entry name" value="CONCANAVALIN A-LIKE LECTIN/GLUCANASE DOMAIN-CONTAINING PROTEIN-RELATED"/>
    <property type="match status" value="1"/>
</dbReference>
<name>A0A8K0HEF4_9ROSA</name>
<accession>A0A8K0HEF4</accession>
<dbReference type="EMBL" id="VOIH02000003">
    <property type="protein sequence ID" value="KAF3450300.1"/>
    <property type="molecule type" value="Genomic_DNA"/>
</dbReference>
<dbReference type="OrthoDB" id="1107534at2759"/>
<keyword evidence="2" id="KW-0472">Membrane</keyword>
<evidence type="ECO:0000313" key="4">
    <source>
        <dbReference type="EMBL" id="KAF3450300.1"/>
    </source>
</evidence>
<reference evidence="4" key="1">
    <citation type="submission" date="2020-03" db="EMBL/GenBank/DDBJ databases">
        <title>A high-quality chromosome-level genome assembly of a woody plant with both climbing and erect habits, Rhamnella rubrinervis.</title>
        <authorList>
            <person name="Lu Z."/>
            <person name="Yang Y."/>
            <person name="Zhu X."/>
            <person name="Sun Y."/>
        </authorList>
    </citation>
    <scope>NUCLEOTIDE SEQUENCE</scope>
    <source>
        <strain evidence="4">BYM</strain>
        <tissue evidence="4">Leaf</tissue>
    </source>
</reference>
<feature type="region of interest" description="Disordered" evidence="1">
    <location>
        <begin position="65"/>
        <end position="88"/>
    </location>
</feature>
<keyword evidence="5" id="KW-1185">Reference proteome</keyword>
<feature type="transmembrane region" description="Helical" evidence="2">
    <location>
        <begin position="97"/>
        <end position="122"/>
    </location>
</feature>
<dbReference type="AlphaFoldDB" id="A0A8K0HEF4"/>
<proteinExistence type="predicted"/>
<evidence type="ECO:0000256" key="2">
    <source>
        <dbReference type="SAM" id="Phobius"/>
    </source>
</evidence>
<feature type="region of interest" description="Disordered" evidence="1">
    <location>
        <begin position="128"/>
        <end position="149"/>
    </location>
</feature>
<feature type="chain" id="PRO_5035453976" evidence="3">
    <location>
        <begin position="27"/>
        <end position="149"/>
    </location>
</feature>
<dbReference type="Proteomes" id="UP000796880">
    <property type="component" value="Unassembled WGS sequence"/>
</dbReference>
<gene>
    <name evidence="4" type="ORF">FNV43_RR06380</name>
</gene>
<feature type="signal peptide" evidence="3">
    <location>
        <begin position="1"/>
        <end position="26"/>
    </location>
</feature>
<comment type="caution">
    <text evidence="4">The sequence shown here is derived from an EMBL/GenBank/DDBJ whole genome shotgun (WGS) entry which is preliminary data.</text>
</comment>
<dbReference type="PANTHER" id="PTHR37189:SF4">
    <property type="entry name" value="TRANSMEMBRANE PROTEIN"/>
    <property type="match status" value="1"/>
</dbReference>
<keyword evidence="3" id="KW-0732">Signal</keyword>
<sequence>MANTKETVALTIVALCLITIAEESHGRELRPSDHGLVYQDSPPAGKKSPEMMTFFGVGEGSPPAMDVPLPRAMNSTEPSPSAWLGGGGESKDRVRQVLLIGSLVCGVTGVALLVASGLLYIFRYKKRQRSSPSSSSPRINNDPKPSSGS</sequence>
<evidence type="ECO:0000256" key="3">
    <source>
        <dbReference type="SAM" id="SignalP"/>
    </source>
</evidence>
<evidence type="ECO:0000313" key="5">
    <source>
        <dbReference type="Proteomes" id="UP000796880"/>
    </source>
</evidence>
<organism evidence="4 5">
    <name type="scientific">Rhamnella rubrinervis</name>
    <dbReference type="NCBI Taxonomy" id="2594499"/>
    <lineage>
        <taxon>Eukaryota</taxon>
        <taxon>Viridiplantae</taxon>
        <taxon>Streptophyta</taxon>
        <taxon>Embryophyta</taxon>
        <taxon>Tracheophyta</taxon>
        <taxon>Spermatophyta</taxon>
        <taxon>Magnoliopsida</taxon>
        <taxon>eudicotyledons</taxon>
        <taxon>Gunneridae</taxon>
        <taxon>Pentapetalae</taxon>
        <taxon>rosids</taxon>
        <taxon>fabids</taxon>
        <taxon>Rosales</taxon>
        <taxon>Rhamnaceae</taxon>
        <taxon>rhamnoid group</taxon>
        <taxon>Rhamneae</taxon>
        <taxon>Rhamnella</taxon>
    </lineage>
</organism>
<protein>
    <submittedName>
        <fullName evidence="4">Uncharacterized protein</fullName>
    </submittedName>
</protein>
<keyword evidence="2" id="KW-0812">Transmembrane</keyword>
<keyword evidence="2" id="KW-1133">Transmembrane helix</keyword>
<evidence type="ECO:0000256" key="1">
    <source>
        <dbReference type="SAM" id="MobiDB-lite"/>
    </source>
</evidence>